<evidence type="ECO:0000256" key="1">
    <source>
        <dbReference type="ARBA" id="ARBA00004123"/>
    </source>
</evidence>
<dbReference type="SUPFAM" id="SSF57903">
    <property type="entry name" value="FYVE/PHD zinc finger"/>
    <property type="match status" value="1"/>
</dbReference>
<dbReference type="PROSITE" id="PS50827">
    <property type="entry name" value="DDT"/>
    <property type="match status" value="1"/>
</dbReference>
<dbReference type="GO" id="GO:0005634">
    <property type="term" value="C:nucleus"/>
    <property type="evidence" value="ECO:0007669"/>
    <property type="project" value="UniProtKB-SubCell"/>
</dbReference>
<feature type="region of interest" description="Disordered" evidence="8">
    <location>
        <begin position="1"/>
        <end position="68"/>
    </location>
</feature>
<evidence type="ECO:0000256" key="4">
    <source>
        <dbReference type="ARBA" id="ARBA00022833"/>
    </source>
</evidence>
<dbReference type="PROSITE" id="PS50016">
    <property type="entry name" value="ZF_PHD_2"/>
    <property type="match status" value="1"/>
</dbReference>
<dbReference type="InterPro" id="IPR001965">
    <property type="entry name" value="Znf_PHD"/>
</dbReference>
<evidence type="ECO:0000256" key="5">
    <source>
        <dbReference type="ARBA" id="ARBA00023242"/>
    </source>
</evidence>
<keyword evidence="7" id="KW-0175">Coiled coil</keyword>
<feature type="compositionally biased region" description="Polar residues" evidence="8">
    <location>
        <begin position="510"/>
        <end position="521"/>
    </location>
</feature>
<dbReference type="EMBL" id="JALLBG020000168">
    <property type="protein sequence ID" value="KAL3760955.1"/>
    <property type="molecule type" value="Genomic_DNA"/>
</dbReference>
<feature type="region of interest" description="Disordered" evidence="8">
    <location>
        <begin position="2200"/>
        <end position="2239"/>
    </location>
</feature>
<feature type="domain" description="PHD-type" evidence="9">
    <location>
        <begin position="1192"/>
        <end position="1240"/>
    </location>
</feature>
<dbReference type="Gene3D" id="3.30.40.10">
    <property type="entry name" value="Zinc/RING finger domain, C3HC4 (zinc finger)"/>
    <property type="match status" value="1"/>
</dbReference>
<evidence type="ECO:0000259" key="9">
    <source>
        <dbReference type="PROSITE" id="PS50016"/>
    </source>
</evidence>
<feature type="compositionally biased region" description="Pro residues" evidence="8">
    <location>
        <begin position="114"/>
        <end position="134"/>
    </location>
</feature>
<feature type="compositionally biased region" description="Acidic residues" evidence="8">
    <location>
        <begin position="930"/>
        <end position="947"/>
    </location>
</feature>
<feature type="compositionally biased region" description="Basic residues" evidence="8">
    <location>
        <begin position="528"/>
        <end position="538"/>
    </location>
</feature>
<feature type="compositionally biased region" description="Low complexity" evidence="8">
    <location>
        <begin position="336"/>
        <end position="350"/>
    </location>
</feature>
<accession>A0ABD3MA28</accession>
<feature type="compositionally biased region" description="Basic residues" evidence="8">
    <location>
        <begin position="902"/>
        <end position="920"/>
    </location>
</feature>
<feature type="compositionally biased region" description="Low complexity" evidence="8">
    <location>
        <begin position="883"/>
        <end position="898"/>
    </location>
</feature>
<keyword evidence="5" id="KW-0539">Nucleus</keyword>
<feature type="compositionally biased region" description="Polar residues" evidence="8">
    <location>
        <begin position="1"/>
        <end position="10"/>
    </location>
</feature>
<name>A0ABD3MA28_9STRA</name>
<feature type="compositionally biased region" description="Polar residues" evidence="8">
    <location>
        <begin position="411"/>
        <end position="422"/>
    </location>
</feature>
<protein>
    <recommendedName>
        <fullName evidence="13">PHD-type domain-containing protein</fullName>
    </recommendedName>
</protein>
<keyword evidence="3 6" id="KW-0863">Zinc-finger</keyword>
<feature type="coiled-coil region" evidence="7">
    <location>
        <begin position="2103"/>
        <end position="2130"/>
    </location>
</feature>
<reference evidence="11 12" key="1">
    <citation type="submission" date="2024-10" db="EMBL/GenBank/DDBJ databases">
        <title>Updated reference genomes for cyclostephanoid diatoms.</title>
        <authorList>
            <person name="Roberts W.R."/>
            <person name="Alverson A.J."/>
        </authorList>
    </citation>
    <scope>NUCLEOTIDE SEQUENCE [LARGE SCALE GENOMIC DNA]</scope>
    <source>
        <strain evidence="11 12">AJA232-27</strain>
    </source>
</reference>
<dbReference type="PANTHER" id="PTHR46508">
    <property type="entry name" value="PHD FINGER FAMILY PROTEIN"/>
    <property type="match status" value="1"/>
</dbReference>
<evidence type="ECO:0000259" key="10">
    <source>
        <dbReference type="PROSITE" id="PS50827"/>
    </source>
</evidence>
<feature type="region of interest" description="Disordered" evidence="8">
    <location>
        <begin position="880"/>
        <end position="994"/>
    </location>
</feature>
<dbReference type="CDD" id="cd15532">
    <property type="entry name" value="PHD2_CHD_II"/>
    <property type="match status" value="1"/>
</dbReference>
<proteinExistence type="predicted"/>
<dbReference type="PROSITE" id="PS01359">
    <property type="entry name" value="ZF_PHD_1"/>
    <property type="match status" value="1"/>
</dbReference>
<feature type="region of interest" description="Disordered" evidence="8">
    <location>
        <begin position="506"/>
        <end position="538"/>
    </location>
</feature>
<evidence type="ECO:0000256" key="7">
    <source>
        <dbReference type="SAM" id="Coils"/>
    </source>
</evidence>
<feature type="compositionally biased region" description="Low complexity" evidence="8">
    <location>
        <begin position="423"/>
        <end position="434"/>
    </location>
</feature>
<feature type="region of interest" description="Disordered" evidence="8">
    <location>
        <begin position="313"/>
        <end position="490"/>
    </location>
</feature>
<keyword evidence="4" id="KW-0862">Zinc</keyword>
<feature type="compositionally biased region" description="Low complexity" evidence="8">
    <location>
        <begin position="24"/>
        <end position="37"/>
    </location>
</feature>
<dbReference type="InterPro" id="IPR019786">
    <property type="entry name" value="Zinc_finger_PHD-type_CS"/>
</dbReference>
<feature type="region of interest" description="Disordered" evidence="8">
    <location>
        <begin position="1886"/>
        <end position="1919"/>
    </location>
</feature>
<keyword evidence="12" id="KW-1185">Reference proteome</keyword>
<dbReference type="InterPro" id="IPR011011">
    <property type="entry name" value="Znf_FYVE_PHD"/>
</dbReference>
<dbReference type="GO" id="GO:0008270">
    <property type="term" value="F:zinc ion binding"/>
    <property type="evidence" value="ECO:0007669"/>
    <property type="project" value="UniProtKB-KW"/>
</dbReference>
<evidence type="ECO:0000256" key="8">
    <source>
        <dbReference type="SAM" id="MobiDB-lite"/>
    </source>
</evidence>
<dbReference type="Pfam" id="PF02791">
    <property type="entry name" value="DDT"/>
    <property type="match status" value="1"/>
</dbReference>
<feature type="compositionally biased region" description="Low complexity" evidence="8">
    <location>
        <begin position="471"/>
        <end position="486"/>
    </location>
</feature>
<dbReference type="InterPro" id="IPR018501">
    <property type="entry name" value="DDT_dom"/>
</dbReference>
<feature type="compositionally biased region" description="Polar residues" evidence="8">
    <location>
        <begin position="313"/>
        <end position="324"/>
    </location>
</feature>
<feature type="compositionally biased region" description="Low complexity" evidence="8">
    <location>
        <begin position="50"/>
        <end position="68"/>
    </location>
</feature>
<feature type="compositionally biased region" description="Polar residues" evidence="8">
    <location>
        <begin position="2210"/>
        <end position="2226"/>
    </location>
</feature>
<dbReference type="SMART" id="SM00249">
    <property type="entry name" value="PHD"/>
    <property type="match status" value="1"/>
</dbReference>
<feature type="compositionally biased region" description="Polar residues" evidence="8">
    <location>
        <begin position="445"/>
        <end position="458"/>
    </location>
</feature>
<feature type="region of interest" description="Disordered" evidence="8">
    <location>
        <begin position="92"/>
        <end position="137"/>
    </location>
</feature>
<evidence type="ECO:0000256" key="3">
    <source>
        <dbReference type="ARBA" id="ARBA00022771"/>
    </source>
</evidence>
<dbReference type="InterPro" id="IPR013083">
    <property type="entry name" value="Znf_RING/FYVE/PHD"/>
</dbReference>
<gene>
    <name evidence="11" type="ORF">ACHAWU_009634</name>
</gene>
<feature type="region of interest" description="Disordered" evidence="8">
    <location>
        <begin position="1666"/>
        <end position="1685"/>
    </location>
</feature>
<feature type="compositionally biased region" description="Low complexity" evidence="8">
    <location>
        <begin position="94"/>
        <end position="112"/>
    </location>
</feature>
<evidence type="ECO:0000256" key="6">
    <source>
        <dbReference type="PROSITE-ProRule" id="PRU00146"/>
    </source>
</evidence>
<dbReference type="PANTHER" id="PTHR46508:SF1">
    <property type="entry name" value="PHD FINGER FAMILY PROTEIN"/>
    <property type="match status" value="1"/>
</dbReference>
<evidence type="ECO:0000313" key="12">
    <source>
        <dbReference type="Proteomes" id="UP001530293"/>
    </source>
</evidence>
<comment type="caution">
    <text evidence="11">The sequence shown here is derived from an EMBL/GenBank/DDBJ whole genome shotgun (WGS) entry which is preliminary data.</text>
</comment>
<evidence type="ECO:0008006" key="13">
    <source>
        <dbReference type="Google" id="ProtNLM"/>
    </source>
</evidence>
<evidence type="ECO:0000313" key="11">
    <source>
        <dbReference type="EMBL" id="KAL3760955.1"/>
    </source>
</evidence>
<dbReference type="Pfam" id="PF00628">
    <property type="entry name" value="PHD"/>
    <property type="match status" value="1"/>
</dbReference>
<evidence type="ECO:0000256" key="2">
    <source>
        <dbReference type="ARBA" id="ARBA00022723"/>
    </source>
</evidence>
<organism evidence="11 12">
    <name type="scientific">Discostella pseudostelligera</name>
    <dbReference type="NCBI Taxonomy" id="259834"/>
    <lineage>
        <taxon>Eukaryota</taxon>
        <taxon>Sar</taxon>
        <taxon>Stramenopiles</taxon>
        <taxon>Ochrophyta</taxon>
        <taxon>Bacillariophyta</taxon>
        <taxon>Coscinodiscophyceae</taxon>
        <taxon>Thalassiosirophycidae</taxon>
        <taxon>Stephanodiscales</taxon>
        <taxon>Stephanodiscaceae</taxon>
        <taxon>Discostella</taxon>
    </lineage>
</organism>
<sequence length="2333" mass="257443">MVTPSDNTTAQEQQQQKPPPPLPGYYSYGYASNYYPQGGQGPPPRHQHQVHLPSSQHRQQQQQHQHHYQPLQSDMITNLAGMNPHPLDHLELHQQQQQQQPQGSNWQQTQTQLSPPPPPPPVFDNSHPPQPQPSQFPTAVYNSNIGTTNYEFLHQQQGNNIASAAAVAAVNIGDTPTLQQPWHNNNNTDGPNCFLPTAIPTAATAAYSPMMSIAHMKGERRGSWGGVGGNIDSSSSSSMLQRDGRSHSEPVMNNYSSSMPSNMMMYNNPNQPNHHHHLPPNNNMMTGMVSSSVAGSAAGPLMASLNHPFSSMASSAMRTTPSNHQNHHPSLANNGMMPQSSSSSSMQCSSADHNSLPPPLHSTGNGLANTSLQPAFNNNISNTTKNTPLLANTSSTGGVMQPPPPPSSQSAGTVSAASALQPSSSSSSSSSNNNYKRVVTDEPIATTSSKSLPNSTVCTPRGVQPPPPPKTVSSSTSSQSTVAATKGEVQATVDTTSHDYLRSLLRSKKSTTSMRPNAAANTLSSSSKKAKPLPSKPKKATSSIAAISIPSTFSPSHSYRAMAAYSLLRTLSKELRLSPFTFQAFTNSLMLPVPCKLLGEIHVRVLRVLFAAGAEEASLVASSGDGKNLMAGYFYGKFGDGDGVDLIKRRKRTVVTKNAGGAGGRHCDTNDEKKQTINDSIVSNNDSDSGGIAGGPSAEKVLKYEDDVEFVPKKGGNNLTFLDQSTWPLFFQDYALITEGKLLDTFSDYDDIITASVNENDTNGGIATGCGGRVLDDDNDEFIDMRSVAMLPSEDINLHPKTLPDFANDNFYNEKEEEDSSQPGSANYTNWTESASRCPAGPFGKRNHLGRFVCCPFHILAAVQMYRNLLTPACISVALSSGSTNSTMPTTKTSTANSVLRNRSKPRRSVKKARKARRRSSLTVNKGGDDDTENDDDDSGADSDDDDYKPPAKYNNPASRATRSIDMTKLPTIHTPMFPSSSPRDCQSASWKSLHGGVDGRVPHSQVIMTPGQAPTTKAIAVSRSPLSIIHQPLGPPASRQIDTSTKSFRHIVVPEVQLPPPAECTLAVSRKIEKDLECFFSNGPNVGEHVVSDMDPTEDNVSKPLHQRPGELYSECLLAHMIPVQHLERGIPYHHLCLNDKLTILEFLLDELLQVTEISSEMSRRHGHTLQYSYLYGAIPSPRDYEQMENADECRICGIEGQLLCCDGCPGSFHRTCIGMSAYARLPEGKWLCPECKIVDSSKMAPLESEMRPIIKWFTMGELGLPDHAMSQSHPIQHSQLPSGAVQDVSHPSAMSNKISAKEHFIVLHHVEFLVTSGVVFARYRESFEPFDPLHIMTTSPRKPVFNSSLQVHKALSPPLPLNSCQLAELLKLFGPKLCSYMPWLRIPFTPQKVFSGYLALRNGEITTNDGSALQTPNPIFEDDNYLRFLIYYQDTTKEFLATHPELNNPMEYLNGYKKAPPIPLLFNSQGQHSITSEPQNYSIRAKSLAVAILDMTVHRDQNVCIPYLDPLNSIRNAMIQLEKTLGEASLLDVNWGTNDNAAQWRKMVENTNSIMKLGSLLVNLIDVCSTIAFVPDWYNPKGCSSPERVDSTERVSISSEDWSAKRESIRRKWERSQGNDILRLHKGILGCKGSSLTKRGKVRKSSDVSIEAVHVESVSIESRGIPDQNSLAQSTSRRRSDRHSTIRQQIEILLGVGSIEMSDGARAILDLQIDRLERTLAEEDTFSIHWPIAGQSLFEPDGSLPRHIVRRLARNAGSARAPSIAYDTAWDVGETTVCHRWRKIANRCNSYEGLLHSLTFLNAHLNTSTIMTATTIANRKASNTTSIIRCVHSDPCTGFIEYFVVPMDKKAGRWYSEQSVDLTALIHYRCERRKHFEQLVRTKEAPHTTLQSGKKREASTCSVDATAPTKKTRVERGTKKVDSRLQLVLDKHRDDVVRLLNESASGEKSLSTELLEELRSKNLIEMRRENLLVYQEGGDLLEEFELRNRLTESEKESKKKVLADRRRGLSEKKRAFQAVFNQHRDDIRNLVKDSYARGEASVDINLIEIARAKNLVDLRSANILVEQFGGKLLSEDELKSQMTSAETQALRLIELDKKSAEKKVRAEARQKEANLKDRERELRRAIDMHRDVTVCLMKTCAARGEAVVSTMLIEKARSQNLVGIRAANLFVHKAGGKLLGEIELKIELAKAEQAASKLYQRDVKGQDRQSQSSTKRAAPTNSALVQPPVKKMKDEGLQDKEREFQAALNRHRDDTIRLMKECASRGESGVSIEDMTATRSKNILALENANRSIHQAGGAKLVDMELKVRMSRAEKEAVDMYVQEVRSRLSS</sequence>
<dbReference type="InterPro" id="IPR019787">
    <property type="entry name" value="Znf_PHD-finger"/>
</dbReference>
<feature type="compositionally biased region" description="Polar residues" evidence="8">
    <location>
        <begin position="978"/>
        <end position="991"/>
    </location>
</feature>
<keyword evidence="2" id="KW-0479">Metal-binding</keyword>
<comment type="subcellular location">
    <subcellularLocation>
        <location evidence="1">Nucleus</location>
    </subcellularLocation>
</comment>
<feature type="compositionally biased region" description="Polar residues" evidence="8">
    <location>
        <begin position="362"/>
        <end position="398"/>
    </location>
</feature>
<dbReference type="Proteomes" id="UP001530293">
    <property type="component" value="Unassembled WGS sequence"/>
</dbReference>
<feature type="domain" description="DDT" evidence="10">
    <location>
        <begin position="555"/>
        <end position="615"/>
    </location>
</feature>